<dbReference type="EMBL" id="FN649760">
    <property type="protein sequence ID" value="CBJ28703.1"/>
    <property type="molecule type" value="Genomic_DNA"/>
</dbReference>
<name>D7FI78_ECTSI</name>
<protein>
    <recommendedName>
        <fullName evidence="4">LNR domain-containing protein</fullName>
    </recommendedName>
</protein>
<dbReference type="SMART" id="SM00004">
    <property type="entry name" value="NL"/>
    <property type="match status" value="1"/>
</dbReference>
<keyword evidence="2" id="KW-1015">Disulfide bond</keyword>
<organism evidence="5 6">
    <name type="scientific">Ectocarpus siliculosus</name>
    <name type="common">Brown alga</name>
    <name type="synonym">Conferva siliculosa</name>
    <dbReference type="NCBI Taxonomy" id="2880"/>
    <lineage>
        <taxon>Eukaryota</taxon>
        <taxon>Sar</taxon>
        <taxon>Stramenopiles</taxon>
        <taxon>Ochrophyta</taxon>
        <taxon>PX clade</taxon>
        <taxon>Phaeophyceae</taxon>
        <taxon>Ectocarpales</taxon>
        <taxon>Ectocarpaceae</taxon>
        <taxon>Ectocarpus</taxon>
    </lineage>
</organism>
<keyword evidence="3" id="KW-0325">Glycoprotein</keyword>
<keyword evidence="1" id="KW-0677">Repeat</keyword>
<evidence type="ECO:0000259" key="4">
    <source>
        <dbReference type="SMART" id="SM00004"/>
    </source>
</evidence>
<evidence type="ECO:0000256" key="1">
    <source>
        <dbReference type="ARBA" id="ARBA00022737"/>
    </source>
</evidence>
<feature type="domain" description="LNR" evidence="4">
    <location>
        <begin position="24"/>
        <end position="59"/>
    </location>
</feature>
<dbReference type="AlphaFoldDB" id="D7FI78"/>
<dbReference type="InParanoid" id="D7FI78"/>
<evidence type="ECO:0000313" key="6">
    <source>
        <dbReference type="Proteomes" id="UP000002630"/>
    </source>
</evidence>
<proteinExistence type="predicted"/>
<accession>D7FI78</accession>
<evidence type="ECO:0000256" key="2">
    <source>
        <dbReference type="ARBA" id="ARBA00023157"/>
    </source>
</evidence>
<reference evidence="5 6" key="1">
    <citation type="journal article" date="2010" name="Nature">
        <title>The Ectocarpus genome and the independent evolution of multicellularity in brown algae.</title>
        <authorList>
            <person name="Cock J.M."/>
            <person name="Sterck L."/>
            <person name="Rouze P."/>
            <person name="Scornet D."/>
            <person name="Allen A.E."/>
            <person name="Amoutzias G."/>
            <person name="Anthouard V."/>
            <person name="Artiguenave F."/>
            <person name="Aury J.M."/>
            <person name="Badger J.H."/>
            <person name="Beszteri B."/>
            <person name="Billiau K."/>
            <person name="Bonnet E."/>
            <person name="Bothwell J.H."/>
            <person name="Bowler C."/>
            <person name="Boyen C."/>
            <person name="Brownlee C."/>
            <person name="Carrano C.J."/>
            <person name="Charrier B."/>
            <person name="Cho G.Y."/>
            <person name="Coelho S.M."/>
            <person name="Collen J."/>
            <person name="Corre E."/>
            <person name="Da Silva C."/>
            <person name="Delage L."/>
            <person name="Delaroque N."/>
            <person name="Dittami S.M."/>
            <person name="Doulbeau S."/>
            <person name="Elias M."/>
            <person name="Farnham G."/>
            <person name="Gachon C.M."/>
            <person name="Gschloessl B."/>
            <person name="Heesch S."/>
            <person name="Jabbari K."/>
            <person name="Jubin C."/>
            <person name="Kawai H."/>
            <person name="Kimura K."/>
            <person name="Kloareg B."/>
            <person name="Kupper F.C."/>
            <person name="Lang D."/>
            <person name="Le Bail A."/>
            <person name="Leblanc C."/>
            <person name="Lerouge P."/>
            <person name="Lohr M."/>
            <person name="Lopez P.J."/>
            <person name="Martens C."/>
            <person name="Maumus F."/>
            <person name="Michel G."/>
            <person name="Miranda-Saavedra D."/>
            <person name="Morales J."/>
            <person name="Moreau H."/>
            <person name="Motomura T."/>
            <person name="Nagasato C."/>
            <person name="Napoli C.A."/>
            <person name="Nelson D.R."/>
            <person name="Nyvall-Collen P."/>
            <person name="Peters A.F."/>
            <person name="Pommier C."/>
            <person name="Potin P."/>
            <person name="Poulain J."/>
            <person name="Quesneville H."/>
            <person name="Read B."/>
            <person name="Rensing S.A."/>
            <person name="Ritter A."/>
            <person name="Rousvoal S."/>
            <person name="Samanta M."/>
            <person name="Samson G."/>
            <person name="Schroeder D.C."/>
            <person name="Segurens B."/>
            <person name="Strittmatter M."/>
            <person name="Tonon T."/>
            <person name="Tregear J.W."/>
            <person name="Valentin K."/>
            <person name="von Dassow P."/>
            <person name="Yamagishi T."/>
            <person name="Van de Peer Y."/>
            <person name="Wincker P."/>
        </authorList>
    </citation>
    <scope>NUCLEOTIDE SEQUENCE [LARGE SCALE GENOMIC DNA]</scope>
    <source>
        <strain evidence="6">Ec32 / CCAP1310/4</strain>
    </source>
</reference>
<dbReference type="OrthoDB" id="191722at2759"/>
<keyword evidence="6" id="KW-1185">Reference proteome</keyword>
<evidence type="ECO:0000256" key="3">
    <source>
        <dbReference type="ARBA" id="ARBA00023180"/>
    </source>
</evidence>
<sequence length="256" mass="27222">MFRCPYALQRTMAATAANALASVTVDMLENCEDAADIGDGYCNEDVDTPECGYDGGNCCSCTCQSAPGDDIFSCRGGYRSIDCQDPSASCFGEGTTGGSDDFIFGDDDQSMSYQFVNWEETESLPTVTDAVELGAETEVSVSPTAHDGRSGSSSGEVGCGEVGGLGCTATNTRDGIVSDIESTWSCATHLVPDEGPCPIMFTFAEPQNIVDIQVAFWNDNERVSTLGASLEADFDLKRTKTFRPQVHVNGELTHTH</sequence>
<gene>
    <name evidence="5" type="ORF">Esi_0118_0037</name>
</gene>
<dbReference type="InterPro" id="IPR000800">
    <property type="entry name" value="Notch_dom"/>
</dbReference>
<dbReference type="Proteomes" id="UP000002630">
    <property type="component" value="Unassembled WGS sequence"/>
</dbReference>
<evidence type="ECO:0000313" key="5">
    <source>
        <dbReference type="EMBL" id="CBJ28703.1"/>
    </source>
</evidence>